<name>A0ABM1B3P1_LIMPO</name>
<dbReference type="PANTHER" id="PTHR31480">
    <property type="entry name" value="BIFUNCTIONAL LYCOPENE CYCLASE/PHYTOENE SYNTHASE"/>
    <property type="match status" value="1"/>
</dbReference>
<dbReference type="Gene3D" id="1.10.600.10">
    <property type="entry name" value="Farnesyl Diphosphate Synthase"/>
    <property type="match status" value="1"/>
</dbReference>
<evidence type="ECO:0000313" key="4">
    <source>
        <dbReference type="Proteomes" id="UP000694941"/>
    </source>
</evidence>
<dbReference type="SUPFAM" id="SSF48576">
    <property type="entry name" value="Terpenoid synthases"/>
    <property type="match status" value="1"/>
</dbReference>
<comment type="catalytic activity">
    <reaction evidence="1">
        <text>2 (2E,6E,10E)-geranylgeranyl diphosphate = 15-cis-phytoene + 2 diphosphate</text>
        <dbReference type="Rhea" id="RHEA:34475"/>
        <dbReference type="ChEBI" id="CHEBI:27787"/>
        <dbReference type="ChEBI" id="CHEBI:33019"/>
        <dbReference type="ChEBI" id="CHEBI:58756"/>
        <dbReference type="EC" id="2.5.1.32"/>
    </reaction>
</comment>
<organism evidence="4 5">
    <name type="scientific">Limulus polyphemus</name>
    <name type="common">Atlantic horseshoe crab</name>
    <dbReference type="NCBI Taxonomy" id="6850"/>
    <lineage>
        <taxon>Eukaryota</taxon>
        <taxon>Metazoa</taxon>
        <taxon>Ecdysozoa</taxon>
        <taxon>Arthropoda</taxon>
        <taxon>Chelicerata</taxon>
        <taxon>Merostomata</taxon>
        <taxon>Xiphosura</taxon>
        <taxon>Limulidae</taxon>
        <taxon>Limulus</taxon>
    </lineage>
</organism>
<gene>
    <name evidence="5" type="primary">LOC106459128</name>
</gene>
<evidence type="ECO:0000256" key="3">
    <source>
        <dbReference type="ARBA" id="ARBA00022746"/>
    </source>
</evidence>
<keyword evidence="4" id="KW-1185">Reference proteome</keyword>
<dbReference type="EC" id="2.5.1.32" evidence="2"/>
<accession>A0ABM1B3P1</accession>
<evidence type="ECO:0000313" key="5">
    <source>
        <dbReference type="RefSeq" id="XP_013774168.1"/>
    </source>
</evidence>
<dbReference type="Proteomes" id="UP000694941">
    <property type="component" value="Unplaced"/>
</dbReference>
<evidence type="ECO:0000256" key="1">
    <source>
        <dbReference type="ARBA" id="ARBA00001805"/>
    </source>
</evidence>
<dbReference type="InterPro" id="IPR002060">
    <property type="entry name" value="Squ/phyt_synthse"/>
</dbReference>
<dbReference type="RefSeq" id="XP_013774168.1">
    <property type="nucleotide sequence ID" value="XM_013918714.2"/>
</dbReference>
<dbReference type="Pfam" id="PF00494">
    <property type="entry name" value="SQS_PSY"/>
    <property type="match status" value="1"/>
</dbReference>
<reference evidence="5" key="1">
    <citation type="submission" date="2025-08" db="UniProtKB">
        <authorList>
            <consortium name="RefSeq"/>
        </authorList>
    </citation>
    <scope>IDENTIFICATION</scope>
    <source>
        <tissue evidence="5">Muscle</tissue>
    </source>
</reference>
<evidence type="ECO:0000256" key="2">
    <source>
        <dbReference type="ARBA" id="ARBA00012396"/>
    </source>
</evidence>
<dbReference type="InterPro" id="IPR008949">
    <property type="entry name" value="Isoprenoid_synthase_dom_sf"/>
</dbReference>
<dbReference type="GeneID" id="106459128"/>
<proteinExistence type="predicted"/>
<keyword evidence="3" id="KW-0125">Carotenoid biosynthesis</keyword>
<protein>
    <recommendedName>
        <fullName evidence="2">15-cis-phytoene synthase</fullName>
        <ecNumber evidence="2">2.5.1.32</ecNumber>
    </recommendedName>
</protein>
<sequence length="329" mass="37918">MSTRVVFSLRIFWFCRQSNSKLNHPKFLYSCLSEFTVCRKLGNTTINKKRQTPAEYCAETLRKCDYENYLATLLLPQESRSAAMVIRAFNTEIAQVKDMVSTTHAGAMRIQFWKDTLEQTFQGQPPQQPIALELARILKYQKLTKVWFQRMVDSRESLFSETGHQTIEELEDYAERSVSSVYYLILQSMGIKDLQCDHAASHLGKCQGITNLLRGVPFNASRGRVYLPTDVLIKHKVSQEQILQGSQEKSVIDVVYEIASLAHQHLETARSFKKDVPPAARVVFLPAVACESYLKKLQEAKFCVSHPQLQQRNGRLPLILWWHKLKRTF</sequence>